<sequence length="358" mass="39536">MSRLEIDSLKIVYGGWTAIDDLNLTIEKGELVSLLGPSGSGKTSLLRAIGGYLKPAGGSMRIDGKDITSVPPQFRDIGMVFQNFVLFPHLSTVENVEFGLRTRGVAKAERRRRAIEALAMVQMDTYLDRYPFELSGGQQQRVALARAIVIRPTLLLLDEPMGALDTKLRERAQEEIRSLQQELQLTMILVTHDQREAMAMSDRIIVMRGGKIVDAGDPWRLYHAPKTAFTAEFLGATNLLPVEVLTRDGNRARVRMTKTGHEFEAEGSLADASAGYVSLRPEDITCTSRAEPGALPAKVMKRMFYGVNTHLRLETPGLGSLLAVQHRHGVFEEGADVFVVFQPQDARLLPADLPGEGR</sequence>
<dbReference type="InterPro" id="IPR027417">
    <property type="entry name" value="P-loop_NTPase"/>
</dbReference>
<evidence type="ECO:0000259" key="9">
    <source>
        <dbReference type="PROSITE" id="PS50893"/>
    </source>
</evidence>
<gene>
    <name evidence="10" type="ORF">C7450_104191</name>
</gene>
<reference evidence="10 11" key="1">
    <citation type="submission" date="2018-05" db="EMBL/GenBank/DDBJ databases">
        <title>Genomic Encyclopedia of Type Strains, Phase IV (KMG-IV): sequencing the most valuable type-strain genomes for metagenomic binning, comparative biology and taxonomic classification.</title>
        <authorList>
            <person name="Goeker M."/>
        </authorList>
    </citation>
    <scope>NUCLEOTIDE SEQUENCE [LARGE SCALE GENOMIC DNA]</scope>
    <source>
        <strain evidence="10 11">DSM 6462</strain>
    </source>
</reference>
<dbReference type="FunFam" id="3.40.50.300:FF:000425">
    <property type="entry name" value="Probable ABC transporter, ATP-binding subunit"/>
    <property type="match status" value="1"/>
</dbReference>
<name>A0A2V3U8W7_9HYPH</name>
<dbReference type="SUPFAM" id="SSF50331">
    <property type="entry name" value="MOP-like"/>
    <property type="match status" value="1"/>
</dbReference>
<keyword evidence="4" id="KW-0997">Cell inner membrane</keyword>
<feature type="domain" description="ABC transporter" evidence="9">
    <location>
        <begin position="4"/>
        <end position="234"/>
    </location>
</feature>
<evidence type="ECO:0000256" key="2">
    <source>
        <dbReference type="ARBA" id="ARBA00022448"/>
    </source>
</evidence>
<dbReference type="Gene3D" id="3.40.50.300">
    <property type="entry name" value="P-loop containing nucleotide triphosphate hydrolases"/>
    <property type="match status" value="1"/>
</dbReference>
<keyword evidence="6 10" id="KW-0067">ATP-binding</keyword>
<keyword evidence="3" id="KW-1003">Cell membrane</keyword>
<keyword evidence="7" id="KW-1278">Translocase</keyword>
<evidence type="ECO:0000313" key="11">
    <source>
        <dbReference type="Proteomes" id="UP000248021"/>
    </source>
</evidence>
<organism evidence="10 11">
    <name type="scientific">Chelatococcus asaccharovorans</name>
    <dbReference type="NCBI Taxonomy" id="28210"/>
    <lineage>
        <taxon>Bacteria</taxon>
        <taxon>Pseudomonadati</taxon>
        <taxon>Pseudomonadota</taxon>
        <taxon>Alphaproteobacteria</taxon>
        <taxon>Hyphomicrobiales</taxon>
        <taxon>Chelatococcaceae</taxon>
        <taxon>Chelatococcus</taxon>
    </lineage>
</organism>
<comment type="similarity">
    <text evidence="1">Belongs to the ABC transporter superfamily.</text>
</comment>
<protein>
    <submittedName>
        <fullName evidence="10">Putative spermidine/putrescine transport system ATP-binding protein</fullName>
    </submittedName>
</protein>
<dbReference type="PROSITE" id="PS50893">
    <property type="entry name" value="ABC_TRANSPORTER_2"/>
    <property type="match status" value="1"/>
</dbReference>
<dbReference type="AlphaFoldDB" id="A0A2V3U8W7"/>
<dbReference type="OrthoDB" id="9802264at2"/>
<dbReference type="GO" id="GO:0015697">
    <property type="term" value="P:quaternary ammonium group transport"/>
    <property type="evidence" value="ECO:0007669"/>
    <property type="project" value="UniProtKB-ARBA"/>
</dbReference>
<evidence type="ECO:0000256" key="4">
    <source>
        <dbReference type="ARBA" id="ARBA00022519"/>
    </source>
</evidence>
<dbReference type="SUPFAM" id="SSF52540">
    <property type="entry name" value="P-loop containing nucleoside triphosphate hydrolases"/>
    <property type="match status" value="1"/>
</dbReference>
<dbReference type="PANTHER" id="PTHR42781:SF1">
    <property type="entry name" value="THIAMINE IMPORT ATP-BINDING PROTEIN THIQ"/>
    <property type="match status" value="1"/>
</dbReference>
<comment type="caution">
    <text evidence="10">The sequence shown here is derived from an EMBL/GenBank/DDBJ whole genome shotgun (WGS) entry which is preliminary data.</text>
</comment>
<evidence type="ECO:0000256" key="3">
    <source>
        <dbReference type="ARBA" id="ARBA00022475"/>
    </source>
</evidence>
<evidence type="ECO:0000256" key="8">
    <source>
        <dbReference type="ARBA" id="ARBA00023136"/>
    </source>
</evidence>
<keyword evidence="5" id="KW-0547">Nucleotide-binding</keyword>
<evidence type="ECO:0000256" key="5">
    <source>
        <dbReference type="ARBA" id="ARBA00022741"/>
    </source>
</evidence>
<keyword evidence="2" id="KW-0813">Transport</keyword>
<dbReference type="RefSeq" id="WP_110374482.1">
    <property type="nucleotide sequence ID" value="NZ_JAHBRY010000001.1"/>
</dbReference>
<dbReference type="GO" id="GO:0022857">
    <property type="term" value="F:transmembrane transporter activity"/>
    <property type="evidence" value="ECO:0007669"/>
    <property type="project" value="InterPro"/>
</dbReference>
<dbReference type="Pfam" id="PF00005">
    <property type="entry name" value="ABC_tran"/>
    <property type="match status" value="1"/>
</dbReference>
<dbReference type="InterPro" id="IPR008995">
    <property type="entry name" value="Mo/tungstate-bd_C_term_dom"/>
</dbReference>
<dbReference type="GO" id="GO:0005524">
    <property type="term" value="F:ATP binding"/>
    <property type="evidence" value="ECO:0007669"/>
    <property type="project" value="UniProtKB-KW"/>
</dbReference>
<evidence type="ECO:0000256" key="7">
    <source>
        <dbReference type="ARBA" id="ARBA00022967"/>
    </source>
</evidence>
<evidence type="ECO:0000256" key="6">
    <source>
        <dbReference type="ARBA" id="ARBA00022840"/>
    </source>
</evidence>
<dbReference type="Proteomes" id="UP000248021">
    <property type="component" value="Unassembled WGS sequence"/>
</dbReference>
<dbReference type="EMBL" id="QJJK01000004">
    <property type="protein sequence ID" value="PXW60139.1"/>
    <property type="molecule type" value="Genomic_DNA"/>
</dbReference>
<dbReference type="Pfam" id="PF08402">
    <property type="entry name" value="TOBE_2"/>
    <property type="match status" value="1"/>
</dbReference>
<dbReference type="Gene3D" id="2.40.50.100">
    <property type="match status" value="1"/>
</dbReference>
<proteinExistence type="inferred from homology"/>
<keyword evidence="8" id="KW-0472">Membrane</keyword>
<evidence type="ECO:0000256" key="1">
    <source>
        <dbReference type="ARBA" id="ARBA00005417"/>
    </source>
</evidence>
<dbReference type="PANTHER" id="PTHR42781">
    <property type="entry name" value="SPERMIDINE/PUTRESCINE IMPORT ATP-BINDING PROTEIN POTA"/>
    <property type="match status" value="1"/>
</dbReference>
<accession>A0A2V3U8W7</accession>
<dbReference type="SMART" id="SM00382">
    <property type="entry name" value="AAA"/>
    <property type="match status" value="1"/>
</dbReference>
<dbReference type="PROSITE" id="PS00211">
    <property type="entry name" value="ABC_TRANSPORTER_1"/>
    <property type="match status" value="1"/>
</dbReference>
<dbReference type="InterPro" id="IPR050093">
    <property type="entry name" value="ABC_SmlMolc_Importer"/>
</dbReference>
<dbReference type="InterPro" id="IPR003593">
    <property type="entry name" value="AAA+_ATPase"/>
</dbReference>
<evidence type="ECO:0000313" key="10">
    <source>
        <dbReference type="EMBL" id="PXW60139.1"/>
    </source>
</evidence>
<dbReference type="InterPro" id="IPR017871">
    <property type="entry name" value="ABC_transporter-like_CS"/>
</dbReference>
<keyword evidence="11" id="KW-1185">Reference proteome</keyword>
<dbReference type="GO" id="GO:0016887">
    <property type="term" value="F:ATP hydrolysis activity"/>
    <property type="evidence" value="ECO:0007669"/>
    <property type="project" value="InterPro"/>
</dbReference>
<dbReference type="InterPro" id="IPR013611">
    <property type="entry name" value="Transp-assoc_OB_typ2"/>
</dbReference>
<dbReference type="GO" id="GO:0043190">
    <property type="term" value="C:ATP-binding cassette (ABC) transporter complex"/>
    <property type="evidence" value="ECO:0007669"/>
    <property type="project" value="InterPro"/>
</dbReference>
<dbReference type="InterPro" id="IPR003439">
    <property type="entry name" value="ABC_transporter-like_ATP-bd"/>
</dbReference>